<dbReference type="PANTHER" id="PTHR12592">
    <property type="entry name" value="ATP-DEPENDENT (S)-NAD(P)H-HYDRATE DEHYDRATASE FAMILY MEMBER"/>
    <property type="match status" value="1"/>
</dbReference>
<dbReference type="GO" id="GO:0052856">
    <property type="term" value="F:NAD(P)HX epimerase activity"/>
    <property type="evidence" value="ECO:0007669"/>
    <property type="project" value="UniProtKB-EC"/>
</dbReference>
<feature type="binding site" evidence="18">
    <location>
        <position position="161"/>
    </location>
    <ligand>
        <name>(6S)-NADPHX</name>
        <dbReference type="ChEBI" id="CHEBI:64076"/>
    </ligand>
</feature>
<dbReference type="Gene3D" id="3.40.1190.20">
    <property type="match status" value="1"/>
</dbReference>
<feature type="binding site" evidence="17">
    <location>
        <position position="454"/>
    </location>
    <ligand>
        <name>(6S)-NADPHX</name>
        <dbReference type="ChEBI" id="CHEBI:64076"/>
    </ligand>
</feature>
<comment type="caution">
    <text evidence="22">The sequence shown here is derived from an EMBL/GenBank/DDBJ whole genome shotgun (WGS) entry which is preliminary data.</text>
</comment>
<dbReference type="Proteomes" id="UP001519343">
    <property type="component" value="Unassembled WGS sequence"/>
</dbReference>
<evidence type="ECO:0000313" key="22">
    <source>
        <dbReference type="EMBL" id="MBP1930030.1"/>
    </source>
</evidence>
<dbReference type="PROSITE" id="PS01050">
    <property type="entry name" value="YJEF_C_2"/>
    <property type="match status" value="1"/>
</dbReference>
<dbReference type="SUPFAM" id="SSF53613">
    <property type="entry name" value="Ribokinase-like"/>
    <property type="match status" value="1"/>
</dbReference>
<evidence type="ECO:0000256" key="12">
    <source>
        <dbReference type="ARBA" id="ARBA00023239"/>
    </source>
</evidence>
<comment type="function">
    <text evidence="18">Catalyzes the epimerization of the S- and R-forms of NAD(P)HX, a damaged form of NAD(P)H that is a result of enzymatic or heat-dependent hydration. This is a prerequisite for the S-specific NAD(P)H-hydrate dehydratase to allow the repair of both epimers of NAD(P)HX.</text>
</comment>
<feature type="binding site" evidence="17">
    <location>
        <position position="333"/>
    </location>
    <ligand>
        <name>(6S)-NADPHX</name>
        <dbReference type="ChEBI" id="CHEBI:64076"/>
    </ligand>
</feature>
<protein>
    <recommendedName>
        <fullName evidence="19">Bifunctional NAD(P)H-hydrate repair enzyme</fullName>
    </recommendedName>
    <alternativeName>
        <fullName evidence="19">Nicotinamide nucleotide repair protein</fullName>
    </alternativeName>
    <domain>
        <recommendedName>
            <fullName evidence="19">ADP-dependent (S)-NAD(P)H-hydrate dehydratase</fullName>
            <ecNumber evidence="19">4.2.1.136</ecNumber>
        </recommendedName>
        <alternativeName>
            <fullName evidence="19">ADP-dependent NAD(P)HX dehydratase</fullName>
        </alternativeName>
    </domain>
    <domain>
        <recommendedName>
            <fullName evidence="19">NAD(P)H-hydrate epimerase</fullName>
            <ecNumber evidence="19">5.1.99.6</ecNumber>
        </recommendedName>
    </domain>
</protein>
<comment type="catalytic activity">
    <reaction evidence="15 17 19">
        <text>(6S)-NADHX + ADP = AMP + phosphate + NADH + H(+)</text>
        <dbReference type="Rhea" id="RHEA:32223"/>
        <dbReference type="ChEBI" id="CHEBI:15378"/>
        <dbReference type="ChEBI" id="CHEBI:43474"/>
        <dbReference type="ChEBI" id="CHEBI:57945"/>
        <dbReference type="ChEBI" id="CHEBI:64074"/>
        <dbReference type="ChEBI" id="CHEBI:456215"/>
        <dbReference type="ChEBI" id="CHEBI:456216"/>
        <dbReference type="EC" id="4.2.1.136"/>
    </reaction>
</comment>
<comment type="catalytic activity">
    <reaction evidence="2 18 19">
        <text>(6R)-NADPHX = (6S)-NADPHX</text>
        <dbReference type="Rhea" id="RHEA:32227"/>
        <dbReference type="ChEBI" id="CHEBI:64076"/>
        <dbReference type="ChEBI" id="CHEBI:64077"/>
        <dbReference type="EC" id="5.1.99.6"/>
    </reaction>
</comment>
<keyword evidence="6 17" id="KW-0547">Nucleotide-binding</keyword>
<evidence type="ECO:0000313" key="23">
    <source>
        <dbReference type="Proteomes" id="UP001519343"/>
    </source>
</evidence>
<proteinExistence type="inferred from homology"/>
<dbReference type="EC" id="5.1.99.6" evidence="19"/>
<feature type="binding site" evidence="18">
    <location>
        <begin position="131"/>
        <end position="137"/>
    </location>
    <ligand>
        <name>(6S)-NADPHX</name>
        <dbReference type="ChEBI" id="CHEBI:64076"/>
    </ligand>
</feature>
<keyword evidence="13" id="KW-0511">Multifunctional enzyme</keyword>
<dbReference type="NCBIfam" id="TIGR00196">
    <property type="entry name" value="yjeF_cterm"/>
    <property type="match status" value="1"/>
</dbReference>
<evidence type="ECO:0000256" key="8">
    <source>
        <dbReference type="ARBA" id="ARBA00022857"/>
    </source>
</evidence>
<dbReference type="Gene3D" id="3.40.50.10260">
    <property type="entry name" value="YjeF N-terminal domain"/>
    <property type="match status" value="1"/>
</dbReference>
<evidence type="ECO:0000256" key="2">
    <source>
        <dbReference type="ARBA" id="ARBA00000909"/>
    </source>
</evidence>
<keyword evidence="5 18" id="KW-0479">Metal-binding</keyword>
<feature type="domain" description="YjeF N-terminal" evidence="21">
    <location>
        <begin position="9"/>
        <end position="218"/>
    </location>
</feature>
<dbReference type="CDD" id="cd01171">
    <property type="entry name" value="YXKO-related"/>
    <property type="match status" value="1"/>
</dbReference>
<feature type="binding site" evidence="18">
    <location>
        <begin position="56"/>
        <end position="60"/>
    </location>
    <ligand>
        <name>(6S)-NADPHX</name>
        <dbReference type="ChEBI" id="CHEBI:64076"/>
    </ligand>
</feature>
<feature type="binding site" evidence="17">
    <location>
        <position position="263"/>
    </location>
    <ligand>
        <name>(6S)-NADPHX</name>
        <dbReference type="ChEBI" id="CHEBI:64076"/>
    </ligand>
</feature>
<organism evidence="22 23">
    <name type="scientific">Ammoniphilus resinae</name>
    <dbReference type="NCBI Taxonomy" id="861532"/>
    <lineage>
        <taxon>Bacteria</taxon>
        <taxon>Bacillati</taxon>
        <taxon>Bacillota</taxon>
        <taxon>Bacilli</taxon>
        <taxon>Bacillales</taxon>
        <taxon>Paenibacillaceae</taxon>
        <taxon>Aneurinibacillus group</taxon>
        <taxon>Ammoniphilus</taxon>
    </lineage>
</organism>
<dbReference type="EC" id="4.2.1.136" evidence="19"/>
<keyword evidence="12 17" id="KW-0456">Lyase</keyword>
<evidence type="ECO:0000256" key="16">
    <source>
        <dbReference type="ARBA" id="ARBA00049209"/>
    </source>
</evidence>
<dbReference type="RefSeq" id="WP_209807710.1">
    <property type="nucleotide sequence ID" value="NZ_JAGGKT010000001.1"/>
</dbReference>
<dbReference type="InterPro" id="IPR030677">
    <property type="entry name" value="Nnr"/>
</dbReference>
<dbReference type="PANTHER" id="PTHR12592:SF0">
    <property type="entry name" value="ATP-DEPENDENT (S)-NAD(P)H-HYDRATE DEHYDRATASE"/>
    <property type="match status" value="1"/>
</dbReference>
<evidence type="ECO:0000256" key="18">
    <source>
        <dbReference type="HAMAP-Rule" id="MF_01966"/>
    </source>
</evidence>
<dbReference type="SUPFAM" id="SSF64153">
    <property type="entry name" value="YjeF N-terminal domain-like"/>
    <property type="match status" value="1"/>
</dbReference>
<dbReference type="InterPro" id="IPR017953">
    <property type="entry name" value="Carbohydrate_kinase_pred_CS"/>
</dbReference>
<dbReference type="PIRSF" id="PIRSF017184">
    <property type="entry name" value="Nnr"/>
    <property type="match status" value="1"/>
</dbReference>
<comment type="similarity">
    <text evidence="18">Belongs to the NnrE/AIBP family.</text>
</comment>
<evidence type="ECO:0000256" key="5">
    <source>
        <dbReference type="ARBA" id="ARBA00022723"/>
    </source>
</evidence>
<comment type="function">
    <text evidence="14 19">Bifunctional enzyme that catalyzes the epimerization of the S- and R-forms of NAD(P)HX and the dehydration of the S-form of NAD(P)HX at the expense of ADP, which is converted to AMP. This allows the repair of both epimers of NAD(P)HX, a damaged form of NAD(P)H that is a result of enzymatic or heat-dependent hydration.</text>
</comment>
<evidence type="ECO:0000259" key="20">
    <source>
        <dbReference type="PROSITE" id="PS51383"/>
    </source>
</evidence>
<dbReference type="InterPro" id="IPR000631">
    <property type="entry name" value="CARKD"/>
</dbReference>
<keyword evidence="11 18" id="KW-0413">Isomerase</keyword>
<keyword evidence="23" id="KW-1185">Reference proteome</keyword>
<accession>A0ABS4GIE5</accession>
<evidence type="ECO:0000256" key="11">
    <source>
        <dbReference type="ARBA" id="ARBA00023235"/>
    </source>
</evidence>
<dbReference type="PROSITE" id="PS51385">
    <property type="entry name" value="YJEF_N"/>
    <property type="match status" value="1"/>
</dbReference>
<dbReference type="HAMAP" id="MF_01965">
    <property type="entry name" value="NADHX_dehydratase"/>
    <property type="match status" value="1"/>
</dbReference>
<name>A0ABS4GIE5_9BACL</name>
<feature type="binding site" evidence="17">
    <location>
        <position position="387"/>
    </location>
    <ligand>
        <name>(6S)-NADPHX</name>
        <dbReference type="ChEBI" id="CHEBI:64076"/>
    </ligand>
</feature>
<feature type="binding site" evidence="18">
    <location>
        <position position="164"/>
    </location>
    <ligand>
        <name>K(+)</name>
        <dbReference type="ChEBI" id="CHEBI:29103"/>
    </ligand>
</feature>
<evidence type="ECO:0000256" key="10">
    <source>
        <dbReference type="ARBA" id="ARBA00023027"/>
    </source>
</evidence>
<dbReference type="InterPro" id="IPR036652">
    <property type="entry name" value="YjeF_N_dom_sf"/>
</dbReference>
<evidence type="ECO:0000256" key="14">
    <source>
        <dbReference type="ARBA" id="ARBA00025153"/>
    </source>
</evidence>
<keyword evidence="9 18" id="KW-0630">Potassium</keyword>
<evidence type="ECO:0000256" key="3">
    <source>
        <dbReference type="ARBA" id="ARBA00006001"/>
    </source>
</evidence>
<dbReference type="Pfam" id="PF03853">
    <property type="entry name" value="YjeF_N"/>
    <property type="match status" value="1"/>
</dbReference>
<comment type="function">
    <text evidence="17">Catalyzes the dehydration of the S-form of NAD(P)HX at the expense of ADP, which is converted to AMP. Together with NAD(P)HX epimerase, which catalyzes the epimerization of the S- and R-forms, the enzyme allows the repair of both epimers of NAD(P)HX, a damaged form of NAD(P)H that is a result of enzymatic or heat-dependent hydration.</text>
</comment>
<comment type="similarity">
    <text evidence="4 19">In the C-terminal section; belongs to the NnrD/CARKD family.</text>
</comment>
<evidence type="ECO:0000256" key="15">
    <source>
        <dbReference type="ARBA" id="ARBA00048238"/>
    </source>
</evidence>
<feature type="domain" description="YjeF C-terminal" evidence="20">
    <location>
        <begin position="228"/>
        <end position="509"/>
    </location>
</feature>
<reference evidence="22 23" key="1">
    <citation type="submission" date="2021-03" db="EMBL/GenBank/DDBJ databases">
        <title>Genomic Encyclopedia of Type Strains, Phase IV (KMG-IV): sequencing the most valuable type-strain genomes for metagenomic binning, comparative biology and taxonomic classification.</title>
        <authorList>
            <person name="Goeker M."/>
        </authorList>
    </citation>
    <scope>NUCLEOTIDE SEQUENCE [LARGE SCALE GENOMIC DNA]</scope>
    <source>
        <strain evidence="22 23">DSM 24738</strain>
    </source>
</reference>
<evidence type="ECO:0000256" key="17">
    <source>
        <dbReference type="HAMAP-Rule" id="MF_01965"/>
    </source>
</evidence>
<dbReference type="InterPro" id="IPR029056">
    <property type="entry name" value="Ribokinase-like"/>
</dbReference>
<comment type="cofactor">
    <cofactor evidence="18 19">
        <name>K(+)</name>
        <dbReference type="ChEBI" id="CHEBI:29103"/>
    </cofactor>
    <text evidence="18 19">Binds 1 potassium ion per subunit.</text>
</comment>
<evidence type="ECO:0000256" key="19">
    <source>
        <dbReference type="PIRNR" id="PIRNR017184"/>
    </source>
</evidence>
<feature type="binding site" evidence="17">
    <location>
        <position position="453"/>
    </location>
    <ligand>
        <name>AMP</name>
        <dbReference type="ChEBI" id="CHEBI:456215"/>
    </ligand>
</feature>
<dbReference type="HAMAP" id="MF_01966">
    <property type="entry name" value="NADHX_epimerase"/>
    <property type="match status" value="1"/>
</dbReference>
<keyword evidence="7 17" id="KW-0067">ATP-binding</keyword>
<evidence type="ECO:0000256" key="7">
    <source>
        <dbReference type="ARBA" id="ARBA00022840"/>
    </source>
</evidence>
<evidence type="ECO:0000256" key="6">
    <source>
        <dbReference type="ARBA" id="ARBA00022741"/>
    </source>
</evidence>
<evidence type="ECO:0000256" key="13">
    <source>
        <dbReference type="ARBA" id="ARBA00023268"/>
    </source>
</evidence>
<gene>
    <name evidence="18" type="primary">nnrE</name>
    <name evidence="17" type="synonym">nnrD</name>
    <name evidence="22" type="ORF">J2Z37_000017</name>
</gene>
<evidence type="ECO:0000256" key="9">
    <source>
        <dbReference type="ARBA" id="ARBA00022958"/>
    </source>
</evidence>
<evidence type="ECO:0000256" key="4">
    <source>
        <dbReference type="ARBA" id="ARBA00009524"/>
    </source>
</evidence>
<sequence>MYLVNAQQMREMDRFAMDEIGIPGIILMEMAGQAVAGEVARKWTNAKVVVVAGHGNNGGDGFIAARHLANYGFDIKVWFIGDVQRMTADCRTAFGAYVGSKYPLGHLQEENWKVFREDLEKADLILDGLLGTGIKGELRAPMRKVIQAINEQQRTAVWAIDIPSGVQADTGAVEDEAVQAEVTVTFANPKWGHYLYPGAGYGGEIIVRDISFPGWIDGEFSLTDRLLMPEYVASLLPKRKRHSHKGTYGHILVIAGSRPYVGAPALAAMGAIRSGAGMVTMAVPKEVQSMVAGRVPEAIFWPWPDTDGAFSEDSWKVLTERMDRYNFTIVGPGIGQSSGIEWLANLIRSTSGPLLLDADALNLLALAKAKDSTILKNRKKQVILTPHPGEMARLTGKTVKQVEQNRPQVAREFAVTHQVYLVLKGTYPIIATPSGELFVSTRGSSALAKGGSGDVLSGMIASFAAQTGDLLSGTILGVYLHGMSGEFMDEYNGTPSDLGGFIGKAIQQLASHSM</sequence>
<evidence type="ECO:0000256" key="1">
    <source>
        <dbReference type="ARBA" id="ARBA00000013"/>
    </source>
</evidence>
<comment type="cofactor">
    <cofactor evidence="17">
        <name>Mg(2+)</name>
        <dbReference type="ChEBI" id="CHEBI:18420"/>
    </cofactor>
</comment>
<dbReference type="EMBL" id="JAGGKT010000001">
    <property type="protein sequence ID" value="MBP1930030.1"/>
    <property type="molecule type" value="Genomic_DNA"/>
</dbReference>
<feature type="binding site" evidence="18">
    <location>
        <position position="57"/>
    </location>
    <ligand>
        <name>K(+)</name>
        <dbReference type="ChEBI" id="CHEBI:29103"/>
    </ligand>
</feature>
<keyword evidence="10 17" id="KW-0520">NAD</keyword>
<comment type="catalytic activity">
    <reaction evidence="1 18 19">
        <text>(6R)-NADHX = (6S)-NADHX</text>
        <dbReference type="Rhea" id="RHEA:32215"/>
        <dbReference type="ChEBI" id="CHEBI:64074"/>
        <dbReference type="ChEBI" id="CHEBI:64075"/>
        <dbReference type="EC" id="5.1.99.6"/>
    </reaction>
</comment>
<comment type="similarity">
    <text evidence="17">Belongs to the NnrD/CARKD family.</text>
</comment>
<comment type="caution">
    <text evidence="17">Lacks conserved residue(s) required for the propagation of feature annotation.</text>
</comment>
<comment type="subunit">
    <text evidence="17">Homotetramer.</text>
</comment>
<dbReference type="InterPro" id="IPR004443">
    <property type="entry name" value="YjeF_N_dom"/>
</dbReference>
<dbReference type="Pfam" id="PF01256">
    <property type="entry name" value="Carb_kinase"/>
    <property type="match status" value="1"/>
</dbReference>
<dbReference type="PROSITE" id="PS51383">
    <property type="entry name" value="YJEF_C_3"/>
    <property type="match status" value="1"/>
</dbReference>
<keyword evidence="8 17" id="KW-0521">NADP</keyword>
<dbReference type="NCBIfam" id="TIGR00197">
    <property type="entry name" value="yjeF_nterm"/>
    <property type="match status" value="1"/>
</dbReference>
<feature type="binding site" evidence="18">
    <location>
        <position position="127"/>
    </location>
    <ligand>
        <name>K(+)</name>
        <dbReference type="ChEBI" id="CHEBI:29103"/>
    </ligand>
</feature>
<comment type="catalytic activity">
    <reaction evidence="16 17 19">
        <text>(6S)-NADPHX + ADP = AMP + phosphate + NADPH + H(+)</text>
        <dbReference type="Rhea" id="RHEA:32235"/>
        <dbReference type="ChEBI" id="CHEBI:15378"/>
        <dbReference type="ChEBI" id="CHEBI:43474"/>
        <dbReference type="ChEBI" id="CHEBI:57783"/>
        <dbReference type="ChEBI" id="CHEBI:64076"/>
        <dbReference type="ChEBI" id="CHEBI:456215"/>
        <dbReference type="ChEBI" id="CHEBI:456216"/>
        <dbReference type="EC" id="4.2.1.136"/>
    </reaction>
</comment>
<evidence type="ECO:0000259" key="21">
    <source>
        <dbReference type="PROSITE" id="PS51385"/>
    </source>
</evidence>
<comment type="similarity">
    <text evidence="3 19">In the N-terminal section; belongs to the NnrE/AIBP family.</text>
</comment>